<dbReference type="Proteomes" id="UP000001025">
    <property type="component" value="Chromosome"/>
</dbReference>
<name>Q7URH8_RHOBA</name>
<accession>Q7URH8</accession>
<feature type="region of interest" description="Disordered" evidence="1">
    <location>
        <begin position="1"/>
        <end position="21"/>
    </location>
</feature>
<protein>
    <submittedName>
        <fullName evidence="2">Uncharacterized protein</fullName>
    </submittedName>
</protein>
<evidence type="ECO:0000313" key="2">
    <source>
        <dbReference type="EMBL" id="CAD74360.1"/>
    </source>
</evidence>
<keyword evidence="3" id="KW-1185">Reference proteome</keyword>
<dbReference type="HOGENOM" id="CLU_3103147_0_0_0"/>
<evidence type="ECO:0000313" key="3">
    <source>
        <dbReference type="Proteomes" id="UP000001025"/>
    </source>
</evidence>
<dbReference type="AlphaFoldDB" id="Q7URH8"/>
<dbReference type="EnsemblBacteria" id="CAD74360">
    <property type="protein sequence ID" value="CAD74360"/>
    <property type="gene ID" value="RB5652"/>
</dbReference>
<evidence type="ECO:0000256" key="1">
    <source>
        <dbReference type="SAM" id="MobiDB-lite"/>
    </source>
</evidence>
<dbReference type="InParanoid" id="Q7URH8"/>
<organism evidence="2 3">
    <name type="scientific">Rhodopirellula baltica (strain DSM 10527 / NCIMB 13988 / SH1)</name>
    <dbReference type="NCBI Taxonomy" id="243090"/>
    <lineage>
        <taxon>Bacteria</taxon>
        <taxon>Pseudomonadati</taxon>
        <taxon>Planctomycetota</taxon>
        <taxon>Planctomycetia</taxon>
        <taxon>Pirellulales</taxon>
        <taxon>Pirellulaceae</taxon>
        <taxon>Rhodopirellula</taxon>
    </lineage>
</organism>
<feature type="compositionally biased region" description="Gly residues" evidence="1">
    <location>
        <begin position="1"/>
        <end position="12"/>
    </location>
</feature>
<dbReference type="EMBL" id="BX294142">
    <property type="protein sequence ID" value="CAD74360.1"/>
    <property type="molecule type" value="Genomic_DNA"/>
</dbReference>
<dbReference type="KEGG" id="rba:RB5652"/>
<reference evidence="2 3" key="1">
    <citation type="journal article" date="2003" name="Proc. Natl. Acad. Sci. U.S.A.">
        <title>Complete genome sequence of the marine planctomycete Pirellula sp. strain 1.</title>
        <authorList>
            <person name="Gloeckner F.O."/>
            <person name="Kube M."/>
            <person name="Bauer M."/>
            <person name="Teeling H."/>
            <person name="Lombardot T."/>
            <person name="Ludwig W."/>
            <person name="Gade D."/>
            <person name="Beck A."/>
            <person name="Borzym K."/>
            <person name="Heitmann K."/>
            <person name="Rabus R."/>
            <person name="Schlesner H."/>
            <person name="Amann R."/>
            <person name="Reinhardt R."/>
        </authorList>
    </citation>
    <scope>NUCLEOTIDE SEQUENCE [LARGE SCALE GENOMIC DNA]</scope>
    <source>
        <strain evidence="3">DSM 10527 / NCIMB 13988 / SH1</strain>
    </source>
</reference>
<gene>
    <name evidence="2" type="ordered locus">RB5652</name>
</gene>
<sequence length="51" mass="5131">MVAKGLGHGGLPDGTVEDNGSTLVLGLLSPHAIRTKLTSTAKRSTGGRSSQ</sequence>
<proteinExistence type="predicted"/>